<organism evidence="1 2">
    <name type="scientific">Heterorhabditis bacteriophora</name>
    <name type="common">Entomopathogenic nematode worm</name>
    <dbReference type="NCBI Taxonomy" id="37862"/>
    <lineage>
        <taxon>Eukaryota</taxon>
        <taxon>Metazoa</taxon>
        <taxon>Ecdysozoa</taxon>
        <taxon>Nematoda</taxon>
        <taxon>Chromadorea</taxon>
        <taxon>Rhabditida</taxon>
        <taxon>Rhabditina</taxon>
        <taxon>Rhabditomorpha</taxon>
        <taxon>Strongyloidea</taxon>
        <taxon>Heterorhabditidae</taxon>
        <taxon>Heterorhabditis</taxon>
    </lineage>
</organism>
<evidence type="ECO:0000313" key="2">
    <source>
        <dbReference type="WBParaSite" id="Hba_17627"/>
    </source>
</evidence>
<dbReference type="InterPro" id="IPR052709">
    <property type="entry name" value="Transposase-MT_Hybrid"/>
</dbReference>
<dbReference type="AlphaFoldDB" id="A0A1I7XJF9"/>
<reference evidence="2" key="1">
    <citation type="submission" date="2016-11" db="UniProtKB">
        <authorList>
            <consortium name="WormBaseParasite"/>
        </authorList>
    </citation>
    <scope>IDENTIFICATION</scope>
</reference>
<dbReference type="Proteomes" id="UP000095283">
    <property type="component" value="Unplaced"/>
</dbReference>
<evidence type="ECO:0000313" key="1">
    <source>
        <dbReference type="Proteomes" id="UP000095283"/>
    </source>
</evidence>
<dbReference type="GO" id="GO:0003676">
    <property type="term" value="F:nucleic acid binding"/>
    <property type="evidence" value="ECO:0007669"/>
    <property type="project" value="InterPro"/>
</dbReference>
<dbReference type="Gene3D" id="3.30.420.10">
    <property type="entry name" value="Ribonuclease H-like superfamily/Ribonuclease H"/>
    <property type="match status" value="1"/>
</dbReference>
<keyword evidence="1" id="KW-1185">Reference proteome</keyword>
<sequence length="102" mass="11549">MNIVWWSASRLRPALVNRKGPVLFHDSARPHVSQTTLQKWNDLAYETLPYPGYSPDLSSTDYHFSSISTTSFKRMYSTTKGQVTTSLKNSLVPALQNSMLPE</sequence>
<protein>
    <submittedName>
        <fullName evidence="2">Histone-lysine N-methyltransferase SETMAR</fullName>
    </submittedName>
</protein>
<dbReference type="WBParaSite" id="Hba_17627">
    <property type="protein sequence ID" value="Hba_17627"/>
    <property type="gene ID" value="Hba_17627"/>
</dbReference>
<name>A0A1I7XJF9_HETBA</name>
<dbReference type="PANTHER" id="PTHR46060:SF1">
    <property type="entry name" value="MARINER MOS1 TRANSPOSASE-LIKE PROTEIN"/>
    <property type="match status" value="1"/>
</dbReference>
<dbReference type="InterPro" id="IPR036397">
    <property type="entry name" value="RNaseH_sf"/>
</dbReference>
<proteinExistence type="predicted"/>
<dbReference type="PANTHER" id="PTHR46060">
    <property type="entry name" value="MARINER MOS1 TRANSPOSASE-LIKE PROTEIN"/>
    <property type="match status" value="1"/>
</dbReference>
<accession>A0A1I7XJF9</accession>